<dbReference type="NCBIfam" id="NF003828">
    <property type="entry name" value="PRK05416.1"/>
    <property type="match status" value="1"/>
</dbReference>
<evidence type="ECO:0000256" key="3">
    <source>
        <dbReference type="ARBA" id="ARBA00023134"/>
    </source>
</evidence>
<reference evidence="7 8" key="1">
    <citation type="submission" date="2017-03" db="EMBL/GenBank/DDBJ databases">
        <authorList>
            <person name="Afonso C.L."/>
            <person name="Miller P.J."/>
            <person name="Scott M.A."/>
            <person name="Spackman E."/>
            <person name="Goraichik I."/>
            <person name="Dimitrov K.M."/>
            <person name="Suarez D.L."/>
            <person name="Swayne D.E."/>
        </authorList>
    </citation>
    <scope>NUCLEOTIDE SEQUENCE [LARGE SCALE GENOMIC DNA]</scope>
    <source>
        <strain evidence="7 8">CECT 7691</strain>
    </source>
</reference>
<keyword evidence="2 4" id="KW-0067">ATP-binding</keyword>
<evidence type="ECO:0000259" key="6">
    <source>
        <dbReference type="Pfam" id="PF22740"/>
    </source>
</evidence>
<feature type="domain" description="RapZ-like N-terminal" evidence="5">
    <location>
        <begin position="21"/>
        <end position="172"/>
    </location>
</feature>
<name>A0A1Y5RP52_9PROT</name>
<keyword evidence="8" id="KW-1185">Reference proteome</keyword>
<dbReference type="InterPro" id="IPR005337">
    <property type="entry name" value="RapZ-like"/>
</dbReference>
<organism evidence="7 8">
    <name type="scientific">Oceanibacterium hippocampi</name>
    <dbReference type="NCBI Taxonomy" id="745714"/>
    <lineage>
        <taxon>Bacteria</taxon>
        <taxon>Pseudomonadati</taxon>
        <taxon>Pseudomonadota</taxon>
        <taxon>Alphaproteobacteria</taxon>
        <taxon>Sneathiellales</taxon>
        <taxon>Sneathiellaceae</taxon>
        <taxon>Oceanibacterium</taxon>
    </lineage>
</organism>
<dbReference type="OrthoDB" id="9784461at2"/>
<accession>A0A1Y5RP52</accession>
<dbReference type="Proteomes" id="UP000193200">
    <property type="component" value="Unassembled WGS sequence"/>
</dbReference>
<dbReference type="Gene3D" id="3.40.50.300">
    <property type="entry name" value="P-loop containing nucleotide triphosphate hydrolases"/>
    <property type="match status" value="1"/>
</dbReference>
<protein>
    <submittedName>
        <fullName evidence="7">GlmZ(SRNA)-inactivating NTPase</fullName>
    </submittedName>
</protein>
<gene>
    <name evidence="7" type="ORF">OCH7691_00574</name>
</gene>
<dbReference type="Pfam" id="PF22740">
    <property type="entry name" value="PapZ_C"/>
    <property type="match status" value="1"/>
</dbReference>
<dbReference type="RefSeq" id="WP_085881903.1">
    <property type="nucleotide sequence ID" value="NZ_FWFR01000001.1"/>
</dbReference>
<proteinExistence type="inferred from homology"/>
<dbReference type="GO" id="GO:0005525">
    <property type="term" value="F:GTP binding"/>
    <property type="evidence" value="ECO:0007669"/>
    <property type="project" value="UniProtKB-UniRule"/>
</dbReference>
<evidence type="ECO:0000313" key="7">
    <source>
        <dbReference type="EMBL" id="SLN22113.1"/>
    </source>
</evidence>
<evidence type="ECO:0000256" key="4">
    <source>
        <dbReference type="HAMAP-Rule" id="MF_00636"/>
    </source>
</evidence>
<evidence type="ECO:0000256" key="2">
    <source>
        <dbReference type="ARBA" id="ARBA00022840"/>
    </source>
</evidence>
<evidence type="ECO:0000256" key="1">
    <source>
        <dbReference type="ARBA" id="ARBA00022741"/>
    </source>
</evidence>
<keyword evidence="3 4" id="KW-0342">GTP-binding</keyword>
<feature type="binding site" evidence="4">
    <location>
        <begin position="75"/>
        <end position="78"/>
    </location>
    <ligand>
        <name>GTP</name>
        <dbReference type="ChEBI" id="CHEBI:37565"/>
    </ligand>
</feature>
<keyword evidence="1 4" id="KW-0547">Nucleotide-binding</keyword>
<dbReference type="InParanoid" id="A0A1Y5RP52"/>
<dbReference type="InterPro" id="IPR053931">
    <property type="entry name" value="RapZ_C"/>
</dbReference>
<feature type="binding site" evidence="4">
    <location>
        <begin position="26"/>
        <end position="33"/>
    </location>
    <ligand>
        <name>ATP</name>
        <dbReference type="ChEBI" id="CHEBI:30616"/>
    </ligand>
</feature>
<dbReference type="InterPro" id="IPR027417">
    <property type="entry name" value="P-loop_NTPase"/>
</dbReference>
<sequence length="301" mass="33808">MSNIAATAAGSEGDRPERARVLLVSGLSGAGKTSALKVLEDLGWEVVDNLPLKLIDELLNPQSLTRESAIAVGIDSRTRQFSAEDFTRHAATLGRRDDIDCKILYFDCDDEVLNRRFMATRRRHPLAVDRPVMEGIASERALLREVQAHADHVIDSSALTLPELQRRLSDNFALVGRHDMHVTVLSFSYRQGVPRDADMVFDARFLNNPFYSESLRAKDGRDPEVAEFIRREAVLEEFMSGLKRFLLPLLPHYVRQGKTYLTIAVGCTGGQHRSVFVAGLISELLDEAGYRPRVRHRDLQV</sequence>
<dbReference type="AlphaFoldDB" id="A0A1Y5RP52"/>
<dbReference type="HAMAP" id="MF_00636">
    <property type="entry name" value="RapZ_like"/>
    <property type="match status" value="1"/>
</dbReference>
<evidence type="ECO:0000259" key="5">
    <source>
        <dbReference type="Pfam" id="PF03668"/>
    </source>
</evidence>
<dbReference type="PANTHER" id="PTHR30448">
    <property type="entry name" value="RNASE ADAPTER PROTEIN RAPZ"/>
    <property type="match status" value="1"/>
</dbReference>
<dbReference type="FunCoup" id="A0A1Y5RP52">
    <property type="interactions" value="176"/>
</dbReference>
<dbReference type="SUPFAM" id="SSF52540">
    <property type="entry name" value="P-loop containing nucleoside triphosphate hydrolases"/>
    <property type="match status" value="1"/>
</dbReference>
<dbReference type="GO" id="GO:0005524">
    <property type="term" value="F:ATP binding"/>
    <property type="evidence" value="ECO:0007669"/>
    <property type="project" value="UniProtKB-UniRule"/>
</dbReference>
<dbReference type="EMBL" id="FWFR01000001">
    <property type="protein sequence ID" value="SLN22113.1"/>
    <property type="molecule type" value="Genomic_DNA"/>
</dbReference>
<feature type="domain" description="RapZ C-terminal" evidence="6">
    <location>
        <begin position="180"/>
        <end position="299"/>
    </location>
</feature>
<dbReference type="PIRSF" id="PIRSF005052">
    <property type="entry name" value="P-loopkin"/>
    <property type="match status" value="1"/>
</dbReference>
<dbReference type="InterPro" id="IPR053930">
    <property type="entry name" value="RapZ-like_N"/>
</dbReference>
<dbReference type="Pfam" id="PF03668">
    <property type="entry name" value="RapZ-like_N"/>
    <property type="match status" value="1"/>
</dbReference>
<dbReference type="PANTHER" id="PTHR30448:SF0">
    <property type="entry name" value="RNASE ADAPTER PROTEIN RAPZ"/>
    <property type="match status" value="1"/>
</dbReference>
<evidence type="ECO:0000313" key="8">
    <source>
        <dbReference type="Proteomes" id="UP000193200"/>
    </source>
</evidence>